<feature type="transmembrane region" description="Helical" evidence="1">
    <location>
        <begin position="335"/>
        <end position="357"/>
    </location>
</feature>
<keyword evidence="1" id="KW-1133">Transmembrane helix</keyword>
<dbReference type="EMBL" id="KI925023">
    <property type="protein sequence ID" value="ETW20268.1"/>
    <property type="molecule type" value="Genomic_DNA"/>
</dbReference>
<sequence>MKIHYINILLFAHPLNILLTSSQVYNQKNPYFTPHNPNPKYVKTCRSLCECELYAPSNYDNDPEMKKVKQQFDDRTSQRSHEYHKRIQENRQNCKEQCEKDIQKIILKDKIEKELTEKLGALQTEIQSDAIPTCTCQKSVGDKVEKTCLKCGGILGVGVAPSLGLLGEIGGLVINNWKNTPFYEAFVAFAQKEGIAAGKIASDAARIDTVISGIKLNFDVHTINGSALEKVITLETIKDHTTLTTTLNFEYVSMCVNTHSTDDKLICAFGMNSGLVPGKSVSPEAVIGSSVKTLLKNADNVASRAAERVANETTSGMIEAELSKITSAGANLHSAITYSVTTILVIVLVMVIIYLILRYRRKKKMKKKLQYIKLLKE</sequence>
<keyword evidence="1" id="KW-0812">Transmembrane</keyword>
<reference evidence="3 4" key="2">
    <citation type="submission" date="2013-02" db="EMBL/GenBank/DDBJ databases">
        <title>The Genome Sequence of Plasmodium falciparum Vietnam Oak-Knoll (FVO).</title>
        <authorList>
            <consortium name="The Broad Institute Genome Sequencing Platform"/>
            <consortium name="The Broad Institute Genome Sequencing Center for Infectious Disease"/>
            <person name="Neafsey D."/>
            <person name="Cheeseman I."/>
            <person name="Volkman S."/>
            <person name="Adams J."/>
            <person name="Walker B."/>
            <person name="Young S.K."/>
            <person name="Zeng Q."/>
            <person name="Gargeya S."/>
            <person name="Fitzgerald M."/>
            <person name="Haas B."/>
            <person name="Abouelleil A."/>
            <person name="Alvarado L."/>
            <person name="Arachchi H.M."/>
            <person name="Berlin A.M."/>
            <person name="Chapman S.B."/>
            <person name="Dewar J."/>
            <person name="Goldberg J."/>
            <person name="Griggs A."/>
            <person name="Gujja S."/>
            <person name="Hansen M."/>
            <person name="Howarth C."/>
            <person name="Imamovic A."/>
            <person name="Larimer J."/>
            <person name="McCowan C."/>
            <person name="Murphy C."/>
            <person name="Neiman D."/>
            <person name="Pearson M."/>
            <person name="Priest M."/>
            <person name="Roberts A."/>
            <person name="Saif S."/>
            <person name="Shea T."/>
            <person name="Sisk P."/>
            <person name="Sykes S."/>
            <person name="Wortman J."/>
            <person name="Nusbaum C."/>
            <person name="Birren B."/>
        </authorList>
    </citation>
    <scope>NUCLEOTIDE SEQUENCE [LARGE SCALE GENOMIC DNA]</scope>
    <source>
        <strain evidence="4">Vietnam Oak-Knoll (FVO)</strain>
    </source>
</reference>
<dbReference type="InterPro" id="IPR006373">
    <property type="entry name" value="VSA_Rifin"/>
</dbReference>
<feature type="chain" id="PRO_5001535998" description="Surface antigen" evidence="2">
    <location>
        <begin position="23"/>
        <end position="377"/>
    </location>
</feature>
<feature type="signal peptide" evidence="2">
    <location>
        <begin position="1"/>
        <end position="22"/>
    </location>
</feature>
<proteinExistence type="predicted"/>
<evidence type="ECO:0000313" key="4">
    <source>
        <dbReference type="Proteomes" id="UP000030690"/>
    </source>
</evidence>
<accession>A0A024VB71</accession>
<dbReference type="OrthoDB" id="379237at2759"/>
<keyword evidence="1" id="KW-0472">Membrane</keyword>
<keyword evidence="2" id="KW-0732">Signal</keyword>
<name>A0A024VB71_PLAFA</name>
<dbReference type="Pfam" id="PF02009">
    <property type="entry name" value="RIFIN"/>
    <property type="match status" value="1"/>
</dbReference>
<reference evidence="3 4" key="1">
    <citation type="submission" date="2013-02" db="EMBL/GenBank/DDBJ databases">
        <title>The Genome Annotation of Plasmodium falciparum Vietnam Oak-Knoll (FVO).</title>
        <authorList>
            <consortium name="The Broad Institute Genome Sequencing Platform"/>
            <consortium name="The Broad Institute Genome Sequencing Center for Infectious Disease"/>
            <person name="Neafsey D."/>
            <person name="Hoffman S."/>
            <person name="Volkman S."/>
            <person name="Rosenthal P."/>
            <person name="Walker B."/>
            <person name="Young S.K."/>
            <person name="Zeng Q."/>
            <person name="Gargeya S."/>
            <person name="Fitzgerald M."/>
            <person name="Haas B."/>
            <person name="Abouelleil A."/>
            <person name="Allen A.W."/>
            <person name="Alvarado L."/>
            <person name="Arachchi H.M."/>
            <person name="Berlin A.M."/>
            <person name="Chapman S.B."/>
            <person name="Gainer-Dewar J."/>
            <person name="Goldberg J."/>
            <person name="Griggs A."/>
            <person name="Gujja S."/>
            <person name="Hansen M."/>
            <person name="Howarth C."/>
            <person name="Imamovic A."/>
            <person name="Ireland A."/>
            <person name="Larimer J."/>
            <person name="McCowan C."/>
            <person name="Murphy C."/>
            <person name="Pearson M."/>
            <person name="Poon T.W."/>
            <person name="Priest M."/>
            <person name="Roberts A."/>
            <person name="Saif S."/>
            <person name="Shea T."/>
            <person name="Sisk P."/>
            <person name="Sykes S."/>
            <person name="Wortman J."/>
            <person name="Nusbaum C."/>
            <person name="Birren B."/>
        </authorList>
    </citation>
    <scope>NUCLEOTIDE SEQUENCE [LARGE SCALE GENOMIC DNA]</scope>
    <source>
        <strain evidence="4">Vietnam Oak-Knoll (FVO)</strain>
    </source>
</reference>
<evidence type="ECO:0000256" key="1">
    <source>
        <dbReference type="SAM" id="Phobius"/>
    </source>
</evidence>
<gene>
    <name evidence="3" type="ORF">PFFVO_00744</name>
</gene>
<protein>
    <recommendedName>
        <fullName evidence="5">Surface antigen</fullName>
    </recommendedName>
</protein>
<evidence type="ECO:0000313" key="3">
    <source>
        <dbReference type="EMBL" id="ETW20268.1"/>
    </source>
</evidence>
<dbReference type="NCBIfam" id="TIGR01477">
    <property type="entry name" value="RIFIN"/>
    <property type="match status" value="1"/>
</dbReference>
<dbReference type="Proteomes" id="UP000030690">
    <property type="component" value="Unassembled WGS sequence"/>
</dbReference>
<organism evidence="3 4">
    <name type="scientific">Plasmodium falciparum Vietnam Oak-Knoll</name>
    <name type="common">FVO</name>
    <dbReference type="NCBI Taxonomy" id="1036723"/>
    <lineage>
        <taxon>Eukaryota</taxon>
        <taxon>Sar</taxon>
        <taxon>Alveolata</taxon>
        <taxon>Apicomplexa</taxon>
        <taxon>Aconoidasida</taxon>
        <taxon>Haemosporida</taxon>
        <taxon>Plasmodiidae</taxon>
        <taxon>Plasmodium</taxon>
        <taxon>Plasmodium (Laverania)</taxon>
    </lineage>
</organism>
<evidence type="ECO:0008006" key="5">
    <source>
        <dbReference type="Google" id="ProtNLM"/>
    </source>
</evidence>
<evidence type="ECO:0000256" key="2">
    <source>
        <dbReference type="SAM" id="SignalP"/>
    </source>
</evidence>
<dbReference type="AlphaFoldDB" id="A0A024VB71"/>